<evidence type="ECO:0000313" key="2">
    <source>
        <dbReference type="EMBL" id="CAL1537888.1"/>
    </source>
</evidence>
<evidence type="ECO:0000313" key="3">
    <source>
        <dbReference type="Proteomes" id="UP001497497"/>
    </source>
</evidence>
<keyword evidence="1" id="KW-0472">Membrane</keyword>
<comment type="caution">
    <text evidence="2">The sequence shown here is derived from an EMBL/GenBank/DDBJ whole genome shotgun (WGS) entry which is preliminary data.</text>
</comment>
<gene>
    <name evidence="2" type="ORF">GSLYS_00011753001</name>
</gene>
<feature type="transmembrane region" description="Helical" evidence="1">
    <location>
        <begin position="21"/>
        <end position="41"/>
    </location>
</feature>
<evidence type="ECO:0000256" key="1">
    <source>
        <dbReference type="SAM" id="Phobius"/>
    </source>
</evidence>
<feature type="transmembrane region" description="Helical" evidence="1">
    <location>
        <begin position="78"/>
        <end position="103"/>
    </location>
</feature>
<sequence>MPYPSLNKLSSFYDHISLNNILVIDSHGLIIIMYIAASAVSFYLEPIVGVSMFVASSLIIYLAQHLDISRVLPFMMASLVYLVVCKFEAFCVIFVHALFYGMILSLQMNHWPQETIEL</sequence>
<dbReference type="EMBL" id="CAXITT010000278">
    <property type="protein sequence ID" value="CAL1537888.1"/>
    <property type="molecule type" value="Genomic_DNA"/>
</dbReference>
<organism evidence="2 3">
    <name type="scientific">Lymnaea stagnalis</name>
    <name type="common">Great pond snail</name>
    <name type="synonym">Helix stagnalis</name>
    <dbReference type="NCBI Taxonomy" id="6523"/>
    <lineage>
        <taxon>Eukaryota</taxon>
        <taxon>Metazoa</taxon>
        <taxon>Spiralia</taxon>
        <taxon>Lophotrochozoa</taxon>
        <taxon>Mollusca</taxon>
        <taxon>Gastropoda</taxon>
        <taxon>Heterobranchia</taxon>
        <taxon>Euthyneura</taxon>
        <taxon>Panpulmonata</taxon>
        <taxon>Hygrophila</taxon>
        <taxon>Lymnaeoidea</taxon>
        <taxon>Lymnaeidae</taxon>
        <taxon>Lymnaea</taxon>
    </lineage>
</organism>
<feature type="transmembrane region" description="Helical" evidence="1">
    <location>
        <begin position="47"/>
        <end position="66"/>
    </location>
</feature>
<keyword evidence="3" id="KW-1185">Reference proteome</keyword>
<reference evidence="2 3" key="1">
    <citation type="submission" date="2024-04" db="EMBL/GenBank/DDBJ databases">
        <authorList>
            <consortium name="Genoscope - CEA"/>
            <person name="William W."/>
        </authorList>
    </citation>
    <scope>NUCLEOTIDE SEQUENCE [LARGE SCALE GENOMIC DNA]</scope>
</reference>
<dbReference type="Proteomes" id="UP001497497">
    <property type="component" value="Unassembled WGS sequence"/>
</dbReference>
<keyword evidence="1" id="KW-1133">Transmembrane helix</keyword>
<keyword evidence="1" id="KW-0812">Transmembrane</keyword>
<dbReference type="AlphaFoldDB" id="A0AAV2HWA8"/>
<name>A0AAV2HWA8_LYMST</name>
<protein>
    <submittedName>
        <fullName evidence="2">Uncharacterized protein</fullName>
    </submittedName>
</protein>
<proteinExistence type="predicted"/>
<accession>A0AAV2HWA8</accession>